<dbReference type="PROSITE" id="PS51257">
    <property type="entry name" value="PROKAR_LIPOPROTEIN"/>
    <property type="match status" value="1"/>
</dbReference>
<proteinExistence type="predicted"/>
<organism evidence="2 3">
    <name type="scientific">Azotobacter bryophylli</name>
    <dbReference type="NCBI Taxonomy" id="1986537"/>
    <lineage>
        <taxon>Bacteria</taxon>
        <taxon>Pseudomonadati</taxon>
        <taxon>Pseudomonadota</taxon>
        <taxon>Gammaproteobacteria</taxon>
        <taxon>Pseudomonadales</taxon>
        <taxon>Pseudomonadaceae</taxon>
        <taxon>Azotobacter</taxon>
    </lineage>
</organism>
<sequence length="134" mass="14855">MRLAPCLLASALLLSGCMASKTETDGMPQRDTAEHGLPPSDSIYRGYLVMDEEMHVFVPCDSNDPLWLVADDDTGHRLESRYTSLVSEPDDEAFAVLRGKPGPQLSCESCRDFPGSFKVEEVIEFRRATAMDCH</sequence>
<protein>
    <recommendedName>
        <fullName evidence="4">Lipoprotein</fullName>
    </recommendedName>
</protein>
<evidence type="ECO:0008006" key="4">
    <source>
        <dbReference type="Google" id="ProtNLM"/>
    </source>
</evidence>
<keyword evidence="3" id="KW-1185">Reference proteome</keyword>
<evidence type="ECO:0000256" key="1">
    <source>
        <dbReference type="SAM" id="SignalP"/>
    </source>
</evidence>
<dbReference type="Proteomes" id="UP001595457">
    <property type="component" value="Unassembled WGS sequence"/>
</dbReference>
<evidence type="ECO:0000313" key="3">
    <source>
        <dbReference type="Proteomes" id="UP001595457"/>
    </source>
</evidence>
<accession>A0ABV7AYU1</accession>
<comment type="caution">
    <text evidence="2">The sequence shown here is derived from an EMBL/GenBank/DDBJ whole genome shotgun (WGS) entry which is preliminary data.</text>
</comment>
<reference evidence="3" key="1">
    <citation type="journal article" date="2019" name="Int. J. Syst. Evol. Microbiol.">
        <title>The Global Catalogue of Microorganisms (GCM) 10K type strain sequencing project: providing services to taxonomists for standard genome sequencing and annotation.</title>
        <authorList>
            <consortium name="The Broad Institute Genomics Platform"/>
            <consortium name="The Broad Institute Genome Sequencing Center for Infectious Disease"/>
            <person name="Wu L."/>
            <person name="Ma J."/>
        </authorList>
    </citation>
    <scope>NUCLEOTIDE SEQUENCE [LARGE SCALE GENOMIC DNA]</scope>
    <source>
        <strain evidence="3">KCTC 62195</strain>
    </source>
</reference>
<name>A0ABV7AYU1_9GAMM</name>
<dbReference type="EMBL" id="JBHRSJ010000034">
    <property type="protein sequence ID" value="MFC2974046.1"/>
    <property type="molecule type" value="Genomic_DNA"/>
</dbReference>
<gene>
    <name evidence="2" type="ORF">ACFOJE_17730</name>
</gene>
<feature type="signal peptide" evidence="1">
    <location>
        <begin position="1"/>
        <end position="19"/>
    </location>
</feature>
<evidence type="ECO:0000313" key="2">
    <source>
        <dbReference type="EMBL" id="MFC2974046.1"/>
    </source>
</evidence>
<keyword evidence="1" id="KW-0732">Signal</keyword>
<feature type="chain" id="PRO_5045298104" description="Lipoprotein" evidence="1">
    <location>
        <begin position="20"/>
        <end position="134"/>
    </location>
</feature>
<dbReference type="RefSeq" id="WP_377816007.1">
    <property type="nucleotide sequence ID" value="NZ_JBHRSJ010000034.1"/>
</dbReference>